<dbReference type="PROSITE" id="PS00108">
    <property type="entry name" value="PROTEIN_KINASE_ST"/>
    <property type="match status" value="1"/>
</dbReference>
<evidence type="ECO:0000313" key="30">
    <source>
        <dbReference type="Proteomes" id="UP001231189"/>
    </source>
</evidence>
<evidence type="ECO:0000256" key="10">
    <source>
        <dbReference type="ARBA" id="ARBA00022692"/>
    </source>
</evidence>
<evidence type="ECO:0000256" key="25">
    <source>
        <dbReference type="PROSITE-ProRule" id="PRU10141"/>
    </source>
</evidence>
<evidence type="ECO:0000256" key="26">
    <source>
        <dbReference type="SAM" id="Phobius"/>
    </source>
</evidence>
<dbReference type="GO" id="GO:0005524">
    <property type="term" value="F:ATP binding"/>
    <property type="evidence" value="ECO:0007669"/>
    <property type="project" value="UniProtKB-UniRule"/>
</dbReference>
<dbReference type="InterPro" id="IPR017441">
    <property type="entry name" value="Protein_kinase_ATP_BS"/>
</dbReference>
<comment type="function">
    <text evidence="22">Receptor kinase that detects X.oryzae pv. oryzae protein Ax21 to promote innate immunity. Following X.oryzae pv. oryzae protein Ax21 detection, undergoes cleavage, releasing the processed protein kinase Xa21 chain.</text>
</comment>
<accession>A0AAD8R1F1</accession>
<evidence type="ECO:0000256" key="18">
    <source>
        <dbReference type="ARBA" id="ARBA00023170"/>
    </source>
</evidence>
<comment type="similarity">
    <text evidence="3">Belongs to the protein kinase superfamily. Ser/Thr protein kinase family.</text>
</comment>
<feature type="signal peptide" evidence="27">
    <location>
        <begin position="1"/>
        <end position="26"/>
    </location>
</feature>
<evidence type="ECO:0000256" key="1">
    <source>
        <dbReference type="ARBA" id="ARBA00004251"/>
    </source>
</evidence>
<evidence type="ECO:0000256" key="22">
    <source>
        <dbReference type="ARBA" id="ARBA00054320"/>
    </source>
</evidence>
<sequence length="1136" mass="123316">MPPLVRSVPLILVLASLVAFPASSLGATAPQNDSYTDLQALHCLKLHLVGSAGLLASWKNESQFCTWSGVTCSKRHPSRVAALDLESLNLDGQIPPCIANLTFLAKIHLPNNQLTGPIPPEIGQLSRLQYLNLSSNSLSGVIPVNLASCFRLRIIDLARNSLHDVIPPSLSQCSYIQQLSLGYNMLSGGIPEGLGTLRNLSVLRLATNSLIGNIPASLGSSSSLHSVVLVNNSLTGPIPPLLANSSSLQLLAVTNNHLNGEIPPALFNSTSLQRVLLGENNFTGTIPVSPNIDSPLQYLILQSNNLSGTIPSSIGNFSSLRWLLLGDNNFQGTIPMSIGEIPDLEILDLTYNFLSGSVPASLYNMSTLTYLGMATNSLVGELPYYMGYTLPSIQTLNMRDNQFQGQIPTSLANTTNLWEINLRNNAFYGIIPSFGTLPRLVDLNLGNNQLEAGDWSFLFSLTNCTQLVNLRLDSNILQGVLPSSIGGLAKSIKILLLRSNNISGTIPWEIENLTSLQLLYMEGNLLTGNLPESLGHLPNLFVLSLSQNKFSGQIPLSVGNLSQLSELYLQENNLSGPIPGALGDCKKLDTLNLSCNSFGGSIPKELFTLSALSQGLDLSHNQLSGQIPLEIGGLINLGPLSISNNQLSGQIPSTLGQCVRLESLHMEGNLLHGRIPQSFVNLRGIIVMDLSKNNLSGEIPDFLKFFKSMKLLNLSFNNLEGPVPVDGIFQNESNVFLQGNKKLCASTPLPQLPLCNAETSKQRYTSNILKIAGSVALFLVLVSCFGIIILKRRKKVKQAAHRSFKELKKFTYADLLIATNGFSVANLVGSGKYGSVYKGRIESEESEVAIKVFKLDQSGATKSFHAECEALRNTRHRNLVRVITVCSTIDHAGHEFKALVLEYMVNDSLESWLHPTPHEHHLKRPLSLSSRIIIVVDIAAALNYLHNHCIPPMAHCDLKPSNVLLNDIMGACVGDFGLAKFLHTYTSLEAHSSTSLVGPRGSVGYIAPEYGFGSKISTEADVYSYGIIILELLTGKRPTDEMFNNGLSLYKFVEKSFPQNIGDILDPRIGLRYGDEEAGNTLNQENHPMAGTMNCIVELVKIGLLCAAETPRDRPDMQDVYTDVTAIKEVFSALQG</sequence>
<evidence type="ECO:0000256" key="3">
    <source>
        <dbReference type="ARBA" id="ARBA00008684"/>
    </source>
</evidence>
<feature type="binding site" evidence="25">
    <location>
        <position position="851"/>
    </location>
    <ligand>
        <name>ATP</name>
        <dbReference type="ChEBI" id="CHEBI:30616"/>
    </ligand>
</feature>
<dbReference type="Pfam" id="PF00069">
    <property type="entry name" value="Pkinase"/>
    <property type="match status" value="1"/>
</dbReference>
<dbReference type="PROSITE" id="PS50011">
    <property type="entry name" value="PROTEIN_KINASE_DOM"/>
    <property type="match status" value="1"/>
</dbReference>
<dbReference type="GO" id="GO:0005886">
    <property type="term" value="C:plasma membrane"/>
    <property type="evidence" value="ECO:0007669"/>
    <property type="project" value="UniProtKB-SubCell"/>
</dbReference>
<protein>
    <recommendedName>
        <fullName evidence="24">Receptor kinase-like protein Xa21</fullName>
        <ecNumber evidence="4">2.7.11.1</ecNumber>
    </recommendedName>
</protein>
<reference evidence="29" key="1">
    <citation type="submission" date="2023-07" db="EMBL/GenBank/DDBJ databases">
        <title>A chromosome-level genome assembly of Lolium multiflorum.</title>
        <authorList>
            <person name="Chen Y."/>
            <person name="Copetti D."/>
            <person name="Kolliker R."/>
            <person name="Studer B."/>
        </authorList>
    </citation>
    <scope>NUCLEOTIDE SEQUENCE</scope>
    <source>
        <strain evidence="29">02402/16</strain>
        <tissue evidence="29">Leaf</tissue>
    </source>
</reference>
<comment type="catalytic activity">
    <reaction evidence="20">
        <text>L-threonyl-[protein] + ATP = O-phospho-L-threonyl-[protein] + ADP + H(+)</text>
        <dbReference type="Rhea" id="RHEA:46608"/>
        <dbReference type="Rhea" id="RHEA-COMP:11060"/>
        <dbReference type="Rhea" id="RHEA-COMP:11605"/>
        <dbReference type="ChEBI" id="CHEBI:15378"/>
        <dbReference type="ChEBI" id="CHEBI:30013"/>
        <dbReference type="ChEBI" id="CHEBI:30616"/>
        <dbReference type="ChEBI" id="CHEBI:61977"/>
        <dbReference type="ChEBI" id="CHEBI:456216"/>
        <dbReference type="EC" id="2.7.11.1"/>
    </reaction>
</comment>
<comment type="catalytic activity">
    <reaction evidence="21">
        <text>L-seryl-[protein] + ATP = O-phospho-L-seryl-[protein] + ADP + H(+)</text>
        <dbReference type="Rhea" id="RHEA:17989"/>
        <dbReference type="Rhea" id="RHEA-COMP:9863"/>
        <dbReference type="Rhea" id="RHEA-COMP:11604"/>
        <dbReference type="ChEBI" id="CHEBI:15378"/>
        <dbReference type="ChEBI" id="CHEBI:29999"/>
        <dbReference type="ChEBI" id="CHEBI:30616"/>
        <dbReference type="ChEBI" id="CHEBI:83421"/>
        <dbReference type="ChEBI" id="CHEBI:456216"/>
        <dbReference type="EC" id="2.7.11.1"/>
    </reaction>
</comment>
<evidence type="ECO:0000256" key="5">
    <source>
        <dbReference type="ARBA" id="ARBA00022475"/>
    </source>
</evidence>
<dbReference type="InterPro" id="IPR011009">
    <property type="entry name" value="Kinase-like_dom_sf"/>
</dbReference>
<evidence type="ECO:0000256" key="23">
    <source>
        <dbReference type="ARBA" id="ARBA00056628"/>
    </source>
</evidence>
<dbReference type="SUPFAM" id="SSF52058">
    <property type="entry name" value="L domain-like"/>
    <property type="match status" value="1"/>
</dbReference>
<evidence type="ECO:0000256" key="15">
    <source>
        <dbReference type="ARBA" id="ARBA00022840"/>
    </source>
</evidence>
<keyword evidence="16 26" id="KW-1133">Transmembrane helix</keyword>
<organism evidence="29 30">
    <name type="scientific">Lolium multiflorum</name>
    <name type="common">Italian ryegrass</name>
    <name type="synonym">Lolium perenne subsp. multiflorum</name>
    <dbReference type="NCBI Taxonomy" id="4521"/>
    <lineage>
        <taxon>Eukaryota</taxon>
        <taxon>Viridiplantae</taxon>
        <taxon>Streptophyta</taxon>
        <taxon>Embryophyta</taxon>
        <taxon>Tracheophyta</taxon>
        <taxon>Spermatophyta</taxon>
        <taxon>Magnoliopsida</taxon>
        <taxon>Liliopsida</taxon>
        <taxon>Poales</taxon>
        <taxon>Poaceae</taxon>
        <taxon>BOP clade</taxon>
        <taxon>Pooideae</taxon>
        <taxon>Poodae</taxon>
        <taxon>Poeae</taxon>
        <taxon>Poeae Chloroplast Group 2 (Poeae type)</taxon>
        <taxon>Loliodinae</taxon>
        <taxon>Loliinae</taxon>
        <taxon>Lolium</taxon>
    </lineage>
</organism>
<evidence type="ECO:0000259" key="28">
    <source>
        <dbReference type="PROSITE" id="PS50011"/>
    </source>
</evidence>
<dbReference type="InterPro" id="IPR013210">
    <property type="entry name" value="LRR_N_plant-typ"/>
</dbReference>
<proteinExistence type="inferred from homology"/>
<keyword evidence="12" id="KW-0677">Repeat</keyword>
<dbReference type="Gene3D" id="3.30.200.20">
    <property type="entry name" value="Phosphorylase Kinase, domain 1"/>
    <property type="match status" value="1"/>
</dbReference>
<dbReference type="SMART" id="SM00369">
    <property type="entry name" value="LRR_TYP"/>
    <property type="match status" value="7"/>
</dbReference>
<dbReference type="InterPro" id="IPR008271">
    <property type="entry name" value="Ser/Thr_kinase_AS"/>
</dbReference>
<dbReference type="Proteomes" id="UP001231189">
    <property type="component" value="Unassembled WGS sequence"/>
</dbReference>
<comment type="function">
    <text evidence="23">The processed protein kinase Xa21 chain released by protein cleavage after X.oryzae pv. oryzae protein Ax21 detection translocates into the nucleus where it can bind and regulate WRKY62, a transcription factor. Confers resistance to the bacterial pathogen X.oryzae pv. oryzae (Xoo).</text>
</comment>
<dbReference type="InterPro" id="IPR003591">
    <property type="entry name" value="Leu-rich_rpt_typical-subtyp"/>
</dbReference>
<gene>
    <name evidence="29" type="ORF">QYE76_034636</name>
</gene>
<dbReference type="Pfam" id="PF08263">
    <property type="entry name" value="LRRNT_2"/>
    <property type="match status" value="1"/>
</dbReference>
<keyword evidence="9" id="KW-0808">Transferase</keyword>
<evidence type="ECO:0000256" key="6">
    <source>
        <dbReference type="ARBA" id="ARBA00022527"/>
    </source>
</evidence>
<feature type="transmembrane region" description="Helical" evidence="26">
    <location>
        <begin position="768"/>
        <end position="790"/>
    </location>
</feature>
<dbReference type="EC" id="2.7.11.1" evidence="4"/>
<evidence type="ECO:0000256" key="16">
    <source>
        <dbReference type="ARBA" id="ARBA00022989"/>
    </source>
</evidence>
<dbReference type="PANTHER" id="PTHR48053:SF37">
    <property type="entry name" value="LEUCINE-RICH REPEAT PROTEIN KINASE FAMILY PROTEIN"/>
    <property type="match status" value="1"/>
</dbReference>
<dbReference type="GO" id="GO:0004674">
    <property type="term" value="F:protein serine/threonine kinase activity"/>
    <property type="evidence" value="ECO:0007669"/>
    <property type="project" value="UniProtKB-KW"/>
</dbReference>
<dbReference type="Pfam" id="PF00560">
    <property type="entry name" value="LRR_1"/>
    <property type="match status" value="10"/>
</dbReference>
<dbReference type="PROSITE" id="PS00107">
    <property type="entry name" value="PROTEIN_KINASE_ATP"/>
    <property type="match status" value="1"/>
</dbReference>
<keyword evidence="18" id="KW-0675">Receptor</keyword>
<feature type="chain" id="PRO_5041910042" description="Receptor kinase-like protein Xa21" evidence="27">
    <location>
        <begin position="27"/>
        <end position="1136"/>
    </location>
</feature>
<dbReference type="InterPro" id="IPR001611">
    <property type="entry name" value="Leu-rich_rpt"/>
</dbReference>
<evidence type="ECO:0000256" key="14">
    <source>
        <dbReference type="ARBA" id="ARBA00022777"/>
    </source>
</evidence>
<name>A0AAD8R1F1_LOLMU</name>
<keyword evidence="30" id="KW-1185">Reference proteome</keyword>
<dbReference type="FunFam" id="3.80.10.10:FF:000288">
    <property type="entry name" value="LRR receptor-like serine/threonine-protein kinase EFR"/>
    <property type="match status" value="1"/>
</dbReference>
<keyword evidence="17 26" id="KW-0472">Membrane</keyword>
<keyword evidence="15 25" id="KW-0067">ATP-binding</keyword>
<dbReference type="Gene3D" id="3.80.10.10">
    <property type="entry name" value="Ribonuclease Inhibitor"/>
    <property type="match status" value="4"/>
</dbReference>
<evidence type="ECO:0000256" key="7">
    <source>
        <dbReference type="ARBA" id="ARBA00022553"/>
    </source>
</evidence>
<evidence type="ECO:0000256" key="13">
    <source>
        <dbReference type="ARBA" id="ARBA00022741"/>
    </source>
</evidence>
<evidence type="ECO:0000256" key="19">
    <source>
        <dbReference type="ARBA" id="ARBA00023180"/>
    </source>
</evidence>
<feature type="domain" description="Protein kinase" evidence="28">
    <location>
        <begin position="822"/>
        <end position="1131"/>
    </location>
</feature>
<feature type="transmembrane region" description="Helical" evidence="26">
    <location>
        <begin position="810"/>
        <end position="828"/>
    </location>
</feature>
<comment type="subcellular location">
    <subcellularLocation>
        <location evidence="1">Cell membrane</location>
        <topology evidence="1">Single-pass type I membrane protein</topology>
    </subcellularLocation>
    <subcellularLocation>
        <location evidence="2">Endoplasmic reticulum membrane</location>
        <topology evidence="2">Single-pass membrane protein</topology>
    </subcellularLocation>
</comment>
<dbReference type="EMBL" id="JAUUTY010000007">
    <property type="protein sequence ID" value="KAK1610963.1"/>
    <property type="molecule type" value="Genomic_DNA"/>
</dbReference>
<dbReference type="SUPFAM" id="SSF56112">
    <property type="entry name" value="Protein kinase-like (PK-like)"/>
    <property type="match status" value="1"/>
</dbReference>
<evidence type="ECO:0000313" key="29">
    <source>
        <dbReference type="EMBL" id="KAK1610963.1"/>
    </source>
</evidence>
<keyword evidence="19" id="KW-0325">Glycoprotein</keyword>
<evidence type="ECO:0000256" key="4">
    <source>
        <dbReference type="ARBA" id="ARBA00012513"/>
    </source>
</evidence>
<dbReference type="FunFam" id="3.80.10.10:FF:000275">
    <property type="entry name" value="Leucine-rich repeat receptor-like protein kinase"/>
    <property type="match status" value="1"/>
</dbReference>
<evidence type="ECO:0000256" key="21">
    <source>
        <dbReference type="ARBA" id="ARBA00048679"/>
    </source>
</evidence>
<dbReference type="FunFam" id="1.10.510.10:FF:000358">
    <property type="entry name" value="Putative leucine-rich repeat receptor-like serine/threonine-protein kinase"/>
    <property type="match status" value="1"/>
</dbReference>
<evidence type="ECO:0000256" key="24">
    <source>
        <dbReference type="ARBA" id="ARBA00072040"/>
    </source>
</evidence>
<dbReference type="GO" id="GO:0005789">
    <property type="term" value="C:endoplasmic reticulum membrane"/>
    <property type="evidence" value="ECO:0007669"/>
    <property type="project" value="UniProtKB-SubCell"/>
</dbReference>
<evidence type="ECO:0000256" key="9">
    <source>
        <dbReference type="ARBA" id="ARBA00022679"/>
    </source>
</evidence>
<dbReference type="AlphaFoldDB" id="A0AAD8R1F1"/>
<dbReference type="FunFam" id="3.80.10.10:FF:001158">
    <property type="entry name" value="Leucine-rich repeat protein kinase family protein"/>
    <property type="match status" value="1"/>
</dbReference>
<evidence type="ECO:0000256" key="20">
    <source>
        <dbReference type="ARBA" id="ARBA00047899"/>
    </source>
</evidence>
<dbReference type="InterPro" id="IPR051716">
    <property type="entry name" value="Plant_RL_S/T_kinase"/>
</dbReference>
<evidence type="ECO:0000256" key="2">
    <source>
        <dbReference type="ARBA" id="ARBA00004389"/>
    </source>
</evidence>
<evidence type="ECO:0000256" key="17">
    <source>
        <dbReference type="ARBA" id="ARBA00023136"/>
    </source>
</evidence>
<keyword evidence="13 25" id="KW-0547">Nucleotide-binding</keyword>
<dbReference type="SMART" id="SM00220">
    <property type="entry name" value="S_TKc"/>
    <property type="match status" value="1"/>
</dbReference>
<dbReference type="InterPro" id="IPR000719">
    <property type="entry name" value="Prot_kinase_dom"/>
</dbReference>
<keyword evidence="7" id="KW-0597">Phosphoprotein</keyword>
<keyword evidence="14" id="KW-0418">Kinase</keyword>
<keyword evidence="5" id="KW-1003">Cell membrane</keyword>
<dbReference type="FunFam" id="3.30.200.20:FF:000432">
    <property type="entry name" value="LRR receptor-like serine/threonine-protein kinase EFR"/>
    <property type="match status" value="1"/>
</dbReference>
<dbReference type="PANTHER" id="PTHR48053">
    <property type="entry name" value="LEUCINE RICH REPEAT FAMILY PROTEIN, EXPRESSED"/>
    <property type="match status" value="1"/>
</dbReference>
<dbReference type="Gene3D" id="1.10.510.10">
    <property type="entry name" value="Transferase(Phosphotransferase) domain 1"/>
    <property type="match status" value="1"/>
</dbReference>
<dbReference type="SUPFAM" id="SSF52047">
    <property type="entry name" value="RNI-like"/>
    <property type="match status" value="1"/>
</dbReference>
<dbReference type="Pfam" id="PF13855">
    <property type="entry name" value="LRR_8"/>
    <property type="match status" value="1"/>
</dbReference>
<evidence type="ECO:0000256" key="27">
    <source>
        <dbReference type="SAM" id="SignalP"/>
    </source>
</evidence>
<evidence type="ECO:0000256" key="11">
    <source>
        <dbReference type="ARBA" id="ARBA00022729"/>
    </source>
</evidence>
<keyword evidence="11 27" id="KW-0732">Signal</keyword>
<dbReference type="FunFam" id="3.80.10.10:FF:000383">
    <property type="entry name" value="Leucine-rich repeat receptor protein kinase EMS1"/>
    <property type="match status" value="1"/>
</dbReference>
<keyword evidence="8" id="KW-0433">Leucine-rich repeat</keyword>
<dbReference type="InterPro" id="IPR032675">
    <property type="entry name" value="LRR_dom_sf"/>
</dbReference>
<keyword evidence="6" id="KW-0723">Serine/threonine-protein kinase</keyword>
<evidence type="ECO:0000256" key="12">
    <source>
        <dbReference type="ARBA" id="ARBA00022737"/>
    </source>
</evidence>
<comment type="caution">
    <text evidence="29">The sequence shown here is derived from an EMBL/GenBank/DDBJ whole genome shotgun (WGS) entry which is preliminary data.</text>
</comment>
<evidence type="ECO:0000256" key="8">
    <source>
        <dbReference type="ARBA" id="ARBA00022614"/>
    </source>
</evidence>
<keyword evidence="10 26" id="KW-0812">Transmembrane</keyword>